<dbReference type="Proteomes" id="UP000403266">
    <property type="component" value="Unassembled WGS sequence"/>
</dbReference>
<accession>A0A5N7MWV6</accession>
<dbReference type="OrthoDB" id="8443799at2"/>
<reference evidence="1 2" key="1">
    <citation type="journal article" date="2019" name="Syst. Appl. Microbiol.">
        <title>Microvirga tunisiensis sp. nov., a root nodule symbiotic bacterium isolated from Lupinus micranthus and L. luteus grown in Northern Tunisia.</title>
        <authorList>
            <person name="Msaddak A."/>
            <person name="Rejili M."/>
            <person name="Duran D."/>
            <person name="Mars M."/>
            <person name="Palacios J.M."/>
            <person name="Ruiz-Argueso T."/>
            <person name="Rey L."/>
            <person name="Imperial J."/>
        </authorList>
    </citation>
    <scope>NUCLEOTIDE SEQUENCE [LARGE SCALE GENOMIC DNA]</scope>
    <source>
        <strain evidence="1 2">Lmie10</strain>
    </source>
</reference>
<evidence type="ECO:0000313" key="1">
    <source>
        <dbReference type="EMBL" id="MPR31388.1"/>
    </source>
</evidence>
<comment type="caution">
    <text evidence="1">The sequence shown here is derived from an EMBL/GenBank/DDBJ whole genome shotgun (WGS) entry which is preliminary data.</text>
</comment>
<organism evidence="1 2">
    <name type="scientific">Microvirga tunisiensis</name>
    <dbReference type="NCBI Taxonomy" id="2108360"/>
    <lineage>
        <taxon>Bacteria</taxon>
        <taxon>Pseudomonadati</taxon>
        <taxon>Pseudomonadota</taxon>
        <taxon>Alphaproteobacteria</taxon>
        <taxon>Hyphomicrobiales</taxon>
        <taxon>Methylobacteriaceae</taxon>
        <taxon>Microvirga</taxon>
    </lineage>
</organism>
<dbReference type="AlphaFoldDB" id="A0A5N7MWV6"/>
<evidence type="ECO:0000313" key="2">
    <source>
        <dbReference type="Proteomes" id="UP000403266"/>
    </source>
</evidence>
<keyword evidence="2" id="KW-1185">Reference proteome</keyword>
<protein>
    <submittedName>
        <fullName evidence="1">Uncharacterized protein</fullName>
    </submittedName>
</protein>
<sequence length="325" mass="35952">MATPIDPPTLVLGDDDLVDWLELTALFDTFGVARVDALLGSPVTLEETAEDDIGERDKRREQLVERLENEIDLRQRNLGETYPFDLSASGDELLLDGNWRDPKYAFYLICLITTHVTGSAILRTPPSGELLTRLRNRVFQIVATLGLAGLATGPAFSVGWPRQTGETIVELLTRAAAAGDGFSVRNPPGPYTSPHEKDGGVDVIAWTAEGMLPPPAFFFGQTASGKNWPGKPVTDHARVFSTAYMLDHMTGNRQYVTLIPYRVLNEAFWKSQSLMHRAILDRLRLPRRALQGLELSMEGVPVDDANNIDVLTQWLGDYIDYAQAA</sequence>
<proteinExistence type="predicted"/>
<name>A0A5N7MWV6_9HYPH</name>
<dbReference type="EMBL" id="VOSK01000664">
    <property type="protein sequence ID" value="MPR31388.1"/>
    <property type="molecule type" value="Genomic_DNA"/>
</dbReference>
<gene>
    <name evidence="1" type="ORF">FS320_42625</name>
</gene>
<dbReference type="RefSeq" id="WP_152718549.1">
    <property type="nucleotide sequence ID" value="NZ_VOSJ01000712.1"/>
</dbReference>